<dbReference type="PANTHER" id="PTHR11705">
    <property type="entry name" value="PROTEASE FAMILY M14 CARBOXYPEPTIDASE A,B"/>
    <property type="match status" value="1"/>
</dbReference>
<dbReference type="SUPFAM" id="SSF53187">
    <property type="entry name" value="Zn-dependent exopeptidases"/>
    <property type="match status" value="1"/>
</dbReference>
<keyword evidence="11" id="KW-1185">Reference proteome</keyword>
<comment type="cofactor">
    <cofactor evidence="1">
        <name>Zn(2+)</name>
        <dbReference type="ChEBI" id="CHEBI:29105"/>
    </cofactor>
</comment>
<organism evidence="10 11">
    <name type="scientific">Kibdelosporangium banguiense</name>
    <dbReference type="NCBI Taxonomy" id="1365924"/>
    <lineage>
        <taxon>Bacteria</taxon>
        <taxon>Bacillati</taxon>
        <taxon>Actinomycetota</taxon>
        <taxon>Actinomycetes</taxon>
        <taxon>Pseudonocardiales</taxon>
        <taxon>Pseudonocardiaceae</taxon>
        <taxon>Kibdelosporangium</taxon>
    </lineage>
</organism>
<comment type="caution">
    <text evidence="10">The sequence shown here is derived from an EMBL/GenBank/DDBJ whole genome shotgun (WGS) entry which is preliminary data.</text>
</comment>
<comment type="similarity">
    <text evidence="2 7">Belongs to the peptidase M14 family.</text>
</comment>
<protein>
    <recommendedName>
        <fullName evidence="9">Peptidase M14 domain-containing protein</fullName>
    </recommendedName>
</protein>
<name>A0ABS4U3F8_9PSEU</name>
<evidence type="ECO:0000256" key="6">
    <source>
        <dbReference type="ARBA" id="ARBA00023049"/>
    </source>
</evidence>
<gene>
    <name evidence="10" type="ORF">JOF56_011588</name>
</gene>
<keyword evidence="3" id="KW-0645">Protease</keyword>
<reference evidence="10 11" key="1">
    <citation type="submission" date="2021-03" db="EMBL/GenBank/DDBJ databases">
        <title>Sequencing the genomes of 1000 actinobacteria strains.</title>
        <authorList>
            <person name="Klenk H.-P."/>
        </authorList>
    </citation>
    <scope>NUCLEOTIDE SEQUENCE [LARGE SCALE GENOMIC DNA]</scope>
    <source>
        <strain evidence="10 11">DSM 46670</strain>
    </source>
</reference>
<dbReference type="Proteomes" id="UP001519332">
    <property type="component" value="Unassembled WGS sequence"/>
</dbReference>
<dbReference type="PROSITE" id="PS52035">
    <property type="entry name" value="PEPTIDASE_M14"/>
    <property type="match status" value="1"/>
</dbReference>
<evidence type="ECO:0000256" key="2">
    <source>
        <dbReference type="ARBA" id="ARBA00005988"/>
    </source>
</evidence>
<dbReference type="EMBL" id="JAGINW010000001">
    <property type="protein sequence ID" value="MBP2331203.1"/>
    <property type="molecule type" value="Genomic_DNA"/>
</dbReference>
<comment type="caution">
    <text evidence="7">Lacks conserved residue(s) required for the propagation of feature annotation.</text>
</comment>
<dbReference type="Gene3D" id="3.40.630.10">
    <property type="entry name" value="Zn peptidases"/>
    <property type="match status" value="1"/>
</dbReference>
<evidence type="ECO:0000256" key="5">
    <source>
        <dbReference type="ARBA" id="ARBA00022833"/>
    </source>
</evidence>
<evidence type="ECO:0000256" key="3">
    <source>
        <dbReference type="ARBA" id="ARBA00022670"/>
    </source>
</evidence>
<dbReference type="CDD" id="cd06242">
    <property type="entry name" value="M14-like"/>
    <property type="match status" value="1"/>
</dbReference>
<evidence type="ECO:0000256" key="4">
    <source>
        <dbReference type="ARBA" id="ARBA00022801"/>
    </source>
</evidence>
<dbReference type="PANTHER" id="PTHR11705:SF143">
    <property type="entry name" value="SLL0236 PROTEIN"/>
    <property type="match status" value="1"/>
</dbReference>
<evidence type="ECO:0000256" key="7">
    <source>
        <dbReference type="PROSITE-ProRule" id="PRU01379"/>
    </source>
</evidence>
<feature type="chain" id="PRO_5045363866" description="Peptidase M14 domain-containing protein" evidence="8">
    <location>
        <begin position="27"/>
        <end position="415"/>
    </location>
</feature>
<evidence type="ECO:0000313" key="10">
    <source>
        <dbReference type="EMBL" id="MBP2331203.1"/>
    </source>
</evidence>
<dbReference type="InterPro" id="IPR000834">
    <property type="entry name" value="Peptidase_M14"/>
</dbReference>
<evidence type="ECO:0000256" key="8">
    <source>
        <dbReference type="SAM" id="SignalP"/>
    </source>
</evidence>
<dbReference type="Pfam" id="PF00246">
    <property type="entry name" value="Peptidase_M14"/>
    <property type="match status" value="1"/>
</dbReference>
<keyword evidence="5" id="KW-0862">Zinc</keyword>
<keyword evidence="4" id="KW-0378">Hydrolase</keyword>
<accession>A0ABS4U3F8</accession>
<evidence type="ECO:0000313" key="11">
    <source>
        <dbReference type="Proteomes" id="UP001519332"/>
    </source>
</evidence>
<feature type="signal peptide" evidence="8">
    <location>
        <begin position="1"/>
        <end position="26"/>
    </location>
</feature>
<dbReference type="RefSeq" id="WP_209647823.1">
    <property type="nucleotide sequence ID" value="NZ_JAGINW010000001.1"/>
</dbReference>
<evidence type="ECO:0000256" key="1">
    <source>
        <dbReference type="ARBA" id="ARBA00001947"/>
    </source>
</evidence>
<keyword evidence="6" id="KW-0482">Metalloprotease</keyword>
<keyword evidence="8" id="KW-0732">Signal</keyword>
<feature type="domain" description="Peptidase M14" evidence="9">
    <location>
        <begin position="43"/>
        <end position="277"/>
    </location>
</feature>
<sequence>MAISGKLVATAAVTLVLTVLPGLPAAAEQRPPRTGFEQSDGARWTTEAQEQQFLREVDRAGRNVSVSQIGKTVQGRPLQLVRIGEGKPTTVLFLCSQHGDEPAGREACLIKIRDLAFGKAAIPPAATLLFVPTANPDGRAANTRGNANGVDINRDHIALDTPEGKTFAKLIRDYEPDVVHDLHEFGPRPLVYDKDVLWLWPRNLNVNQRVHDEAEKLSRDYVRVNVEAAGHTSGVYGILIDPVTGQPTQQIAGDGQERILRNTVGIKHALGLLVETNDEPNPGEDVPAAARRRVSSHLDGVAGTFRLLKERRGQLESATTLSRVTAPFKRGPIYFGGADNEAPAPGEVVADPPCGYQLTAAQHEQVKEKLALHGVHVQRNGFVPLAQQARALIPLLLDARADFELVAATPVQNCR</sequence>
<evidence type="ECO:0000259" key="9">
    <source>
        <dbReference type="PROSITE" id="PS52035"/>
    </source>
</evidence>
<dbReference type="SMART" id="SM00631">
    <property type="entry name" value="Zn_pept"/>
    <property type="match status" value="1"/>
</dbReference>
<proteinExistence type="inferred from homology"/>